<feature type="compositionally biased region" description="Polar residues" evidence="7">
    <location>
        <begin position="2486"/>
        <end position="2496"/>
    </location>
</feature>
<keyword evidence="4" id="KW-0378">Hydrolase</keyword>
<dbReference type="GO" id="GO:0051603">
    <property type="term" value="P:proteolysis involved in protein catabolic process"/>
    <property type="evidence" value="ECO:0007669"/>
    <property type="project" value="TreeGrafter"/>
</dbReference>
<dbReference type="InterPro" id="IPR032632">
    <property type="entry name" value="Peptidase_M16_M"/>
</dbReference>
<feature type="region of interest" description="Disordered" evidence="7">
    <location>
        <begin position="1508"/>
        <end position="1536"/>
    </location>
</feature>
<dbReference type="GeneID" id="28846497"/>
<dbReference type="InterPro" id="IPR006615">
    <property type="entry name" value="Pept_C19_DUSP"/>
</dbReference>
<feature type="region of interest" description="Disordered" evidence="7">
    <location>
        <begin position="1918"/>
        <end position="1942"/>
    </location>
</feature>
<evidence type="ECO:0000313" key="11">
    <source>
        <dbReference type="Proteomes" id="UP000078397"/>
    </source>
</evidence>
<evidence type="ECO:0000259" key="9">
    <source>
        <dbReference type="PROSITE" id="PS51283"/>
    </source>
</evidence>
<feature type="region of interest" description="Disordered" evidence="7">
    <location>
        <begin position="1071"/>
        <end position="1125"/>
    </location>
</feature>
<dbReference type="KEGG" id="pchm:VFPPC_17554"/>
<dbReference type="Pfam" id="PF05193">
    <property type="entry name" value="Peptidase_M16_C"/>
    <property type="match status" value="1"/>
</dbReference>
<dbReference type="Pfam" id="PF00443">
    <property type="entry name" value="UCH"/>
    <property type="match status" value="2"/>
</dbReference>
<dbReference type="InterPro" id="IPR050626">
    <property type="entry name" value="Peptidase_M16"/>
</dbReference>
<evidence type="ECO:0000256" key="4">
    <source>
        <dbReference type="ARBA" id="ARBA00022801"/>
    </source>
</evidence>
<name>A0A219AR70_METCM</name>
<dbReference type="GO" id="GO:0005829">
    <property type="term" value="C:cytosol"/>
    <property type="evidence" value="ECO:0007669"/>
    <property type="project" value="TreeGrafter"/>
</dbReference>
<dbReference type="PROSITE" id="PS00972">
    <property type="entry name" value="USP_1"/>
    <property type="match status" value="1"/>
</dbReference>
<dbReference type="GO" id="GO:0004222">
    <property type="term" value="F:metalloendopeptidase activity"/>
    <property type="evidence" value="ECO:0007669"/>
    <property type="project" value="TreeGrafter"/>
</dbReference>
<dbReference type="InterPro" id="IPR038765">
    <property type="entry name" value="Papain-like_cys_pep_sf"/>
</dbReference>
<dbReference type="STRING" id="1380566.A0A219AR70"/>
<dbReference type="SUPFAM" id="SSF54001">
    <property type="entry name" value="Cysteine proteinases"/>
    <property type="match status" value="1"/>
</dbReference>
<evidence type="ECO:0000256" key="3">
    <source>
        <dbReference type="ARBA" id="ARBA00022723"/>
    </source>
</evidence>
<feature type="region of interest" description="Disordered" evidence="7">
    <location>
        <begin position="2470"/>
        <end position="2508"/>
    </location>
</feature>
<dbReference type="Pfam" id="PF00675">
    <property type="entry name" value="Peptidase_M16"/>
    <property type="match status" value="1"/>
</dbReference>
<keyword evidence="3" id="KW-0479">Metal-binding</keyword>
<keyword evidence="6" id="KW-0482">Metalloprotease</keyword>
<feature type="region of interest" description="Disordered" evidence="7">
    <location>
        <begin position="2552"/>
        <end position="2629"/>
    </location>
</feature>
<feature type="compositionally biased region" description="Low complexity" evidence="7">
    <location>
        <begin position="2045"/>
        <end position="2057"/>
    </location>
</feature>
<evidence type="ECO:0000256" key="2">
    <source>
        <dbReference type="ARBA" id="ARBA00022670"/>
    </source>
</evidence>
<feature type="compositionally biased region" description="Basic residues" evidence="7">
    <location>
        <begin position="2211"/>
        <end position="2242"/>
    </location>
</feature>
<dbReference type="Pfam" id="PF22456">
    <property type="entry name" value="PqqF-like_C_4"/>
    <property type="match status" value="1"/>
</dbReference>
<keyword evidence="2" id="KW-0645">Protease</keyword>
<dbReference type="InterPro" id="IPR011249">
    <property type="entry name" value="Metalloenz_LuxS/M16"/>
</dbReference>
<feature type="region of interest" description="Disordered" evidence="7">
    <location>
        <begin position="2045"/>
        <end position="2064"/>
    </location>
</feature>
<dbReference type="Proteomes" id="UP000078397">
    <property type="component" value="Unassembled WGS sequence"/>
</dbReference>
<dbReference type="Gene3D" id="3.90.70.10">
    <property type="entry name" value="Cysteine proteinases"/>
    <property type="match status" value="2"/>
</dbReference>
<keyword evidence="11" id="KW-1185">Reference proteome</keyword>
<dbReference type="OrthoDB" id="952271at2759"/>
<proteinExistence type="inferred from homology"/>
<organism evidence="10 11">
    <name type="scientific">Pochonia chlamydosporia 170</name>
    <dbReference type="NCBI Taxonomy" id="1380566"/>
    <lineage>
        <taxon>Eukaryota</taxon>
        <taxon>Fungi</taxon>
        <taxon>Dikarya</taxon>
        <taxon>Ascomycota</taxon>
        <taxon>Pezizomycotina</taxon>
        <taxon>Sordariomycetes</taxon>
        <taxon>Hypocreomycetidae</taxon>
        <taxon>Hypocreales</taxon>
        <taxon>Clavicipitaceae</taxon>
        <taxon>Pochonia</taxon>
    </lineage>
</organism>
<dbReference type="Pfam" id="PF16187">
    <property type="entry name" value="Peptidase_M16_M"/>
    <property type="match status" value="1"/>
</dbReference>
<comment type="similarity">
    <text evidence="1">Belongs to the peptidase M16 family.</text>
</comment>
<feature type="domain" description="DUSP" evidence="9">
    <location>
        <begin position="1306"/>
        <end position="1425"/>
    </location>
</feature>
<comment type="caution">
    <text evidence="10">The sequence shown here is derived from an EMBL/GenBank/DDBJ whole genome shotgun (WGS) entry which is preliminary data.</text>
</comment>
<evidence type="ECO:0000256" key="6">
    <source>
        <dbReference type="ARBA" id="ARBA00023049"/>
    </source>
</evidence>
<gene>
    <name evidence="10" type="ORF">VFPPC_17554</name>
</gene>
<dbReference type="SUPFAM" id="SSF63411">
    <property type="entry name" value="LuxS/MPP-like metallohydrolase"/>
    <property type="match status" value="4"/>
</dbReference>
<dbReference type="FunFam" id="3.30.830.10:FF:000004">
    <property type="entry name" value="Putative insulin-degrading enzyme"/>
    <property type="match status" value="1"/>
</dbReference>
<feature type="compositionally biased region" description="Basic and acidic residues" evidence="7">
    <location>
        <begin position="2616"/>
        <end position="2629"/>
    </location>
</feature>
<protein>
    <submittedName>
        <fullName evidence="10">A-pheromone processing metallopeptidase Ste23</fullName>
    </submittedName>
</protein>
<sequence length="2629" mass="294159">MPPSEASSLATSRQASVVLLTDRLEKPSLDDREYRVVRLKNGLEALLVHDPQTDKASAALDVNVGNFSDEDDMPGMAHAVEHLLFMGTKKFPSENDYNQYLSANSGGSNAFTAATSTNYFFEVAAKPANDEEPSESNPSPLYGALDRFAQFFIEPLFLPNTLQTELDVINDENNKNLRSDLWRLHQLDKSFANPKHPYCHFSTGNMEVLKTIPEAKGINIRDKFVEFYDKHYSANRMKLVVLGREPLNLLQRWAVELFSGVENKNLAPNRWTHEELYLEADLGTQCFAKPVLESRTLSLMFPFIDEEDLYETQPSKYISHLVGHEGPGSIMSYVKNKGWVNSLSAGADPVCPGTSGIFEVRVKLTKEGLANYPEIVKVFFQYVSMLREAPPQEWIFEEQKDIADVNFKFTQKSRASDFTSSISSVMQKPLPREWLLSGQRRLRTFDASLITKALKMLRPENMRLVIVDKEFPGNWDQTEKWYGTEYRYEKIPATLMKELREAFELPGNQRLAELHLPHKNNFIPSKLEVEKKEVPQPALAPRVLRNDQAARTWWKRDDTFWVPKANVFVSLQTPLVFASAENNVKATLFMLLVQDALEEYSYDAELAGLQYAASLDARGLSIKTSGYTEKLPVLLEQVVATMRDIDIKAERFHVVHDRLTRVYENSHYQSPYLQIGTYLAWLNDQCYYSNEEKAAELEHATADAVRLFQKQMLSQLYVEVYAHGNVSRGDALKVTDMVESALKPRLLPQSQLPIIRSLLLPRGCNYVFKKQLKDLQNVNHCIATWFYVDEQSNRELRAKTLLTEQMIHEPAFDQLRTKEQLGYIVFADMRSFSTTSGLRFLIQSKKNPMYLDRRIEAFLVQFGQKLENMTDSEFESHKRSLIIKRLEKLRNLNQESIRHWTQIDSEYYDFELAQHDAACIRPLTKTEMIEFYHKYFHPSSATRSRISVQLEAMGLDTMVDGLLKDLDVKDSPYEKRQSQDLLRSYLEKETTLQPKVIDDVISKAEKYGLPESVETEATNGSTKDTTAVDTAEEIQDMRYFKAGLLASSGIRPVKQISEFEESEAKLIFLSHPPDRHHTPLSPELPGQLTVKTSSSKKRKLARPPPSAKTELDPPSSPSDDSILPSCEVELDHDPVLSFSVDSTSASTVSVIPSHPSDLPRYLRPEPVATASSLPQRLQQAHAASLVSADYASSTASSPCASAYAELSLESDRGGDETGSARNPGRSQSPFHISRRAIMNGDAELPQRSSSPLKRRASSMDPDAAPTKNGSAMDTDGSQSASEFPRAMSVDAPDVNGHEASPSQPPPPLLEQVKIIEMLLKAFAEAPVQEGNVAYLVSRTWVDKALALRTGSKSPTADVEGASLGPVDNADIVQETIKDSSGKDFVRLQPGLGLEAFELFPEDAWRLVMDWYGIKEGQKPIARVAVNTADSKQAPSNILYEFHPPVFYVHRLWSEVSTIPIEQSLKAKNPPPLVIARSSTNHAQTFLKEIKTLAGVNLERKTQMFTIPASVQLPSQEDTERPSALTPPDSPGRTQVANVNQPLWPTLLVDIASFARARDFRVKVPLIDQTANDKFNGQSTLQHYELTTDQTLVLDEAIGNSHVSNYTGRLKTAEKSVPSRLAASTMSSKTSSNRSSPGFDGPLTRGRVQKKRHGRSIGAVGLHNLGNTCYMNSALQCVRSVEELTKYFLTESYFGEINKTNVLGFEGRVAIAYGNLLREIYEEGRGSVSPRDFKSTVGRCRPTFSGWSQQDSQEFLGFLLDALQEDLSRIKKKPYIEKPDSTDDMINNPEAIKEMADKVWDITCRRDDSVIADLFTGLYKSTLKCPECGKISITFDPFNNLTLPLPLENMWSKSVKFFPLNDVPVKIEVELSRHSSIESLKQFISVRTGVPVERLMGAEEFKDRFFKIYDNTQDVSEEIQSSDTPTIHELEAPPTNWPSKRPHKKYRSMLDIDSPPESAEWNEEECDTMVVPVLHRRPQIPGRGPEGISPPHFITLTREDASNYDIIQRKILQKVATFSTWSKLRDVQESDASDGVDADMVITTASDADSSGDSKIASNSVEGEDDMVDITMKDAADNASNQAPSPSMTQPKILKHFNTEAPKFVNPANFLNPELQNLFELCYFKNDSDGPVPTGWSSVDNTRTLPKLADRIPESSAKEDDAPSPESSNSAGSGNDESGEEDEVTPDSSQTRMMEESSEEDVQPAAKVNGRPGRHNAKYNQNGRKKGRNQKGSGKKGNKRRDKPTRSGKLAQRANVVPPQPMPPAVADGGPLIRLFEGIVVDWNEEAWDTVFGNNTRKPDPAQGARTFADVETLVDSALKITQRRRVTRRTRGITLEECLDEFERAEILSEQDMWYCPRCKEHRRASKKFDLWKTPDILVAHLKRFRVIQKEDGKAEIYDLIGVDDHYGGLGGGHYTAYAKNFVDGKWYNYNDPTSVITSAAYLLFYRRRSSGPLGGPRFKEIFEKFDSEAGHSDNEATESGEEIISQRSTKTTVTPLTGLEDDDELPAYDSNTLRRSIEDDGNYHSGASKGLDMTQGWNFTGLNGNTANGTGGDADCASDDVQFDSSGDDRGKALSEQDTDMASAGPFEDSASWDNRGVISVPPDGAGEGTSEEVTEIHLEGDKAARND</sequence>
<dbReference type="FunFam" id="3.30.830.10:FF:000003">
    <property type="entry name" value="Insulin-degrading enzyme"/>
    <property type="match status" value="1"/>
</dbReference>
<feature type="domain" description="USP" evidence="8">
    <location>
        <begin position="1659"/>
        <end position="2449"/>
    </location>
</feature>
<dbReference type="GO" id="GO:0005739">
    <property type="term" value="C:mitochondrion"/>
    <property type="evidence" value="ECO:0007669"/>
    <property type="project" value="TreeGrafter"/>
</dbReference>
<accession>A0A219AR70</accession>
<dbReference type="PANTHER" id="PTHR43690:SF18">
    <property type="entry name" value="INSULIN-DEGRADING ENZYME-RELATED"/>
    <property type="match status" value="1"/>
</dbReference>
<evidence type="ECO:0000256" key="5">
    <source>
        <dbReference type="ARBA" id="ARBA00022833"/>
    </source>
</evidence>
<feature type="region of interest" description="Disordered" evidence="7">
    <location>
        <begin position="2151"/>
        <end position="2262"/>
    </location>
</feature>
<feature type="compositionally biased region" description="Polar residues" evidence="7">
    <location>
        <begin position="1267"/>
        <end position="1281"/>
    </location>
</feature>
<dbReference type="GO" id="GO:0016579">
    <property type="term" value="P:protein deubiquitination"/>
    <property type="evidence" value="ECO:0007669"/>
    <property type="project" value="InterPro"/>
</dbReference>
<evidence type="ECO:0000313" key="10">
    <source>
        <dbReference type="EMBL" id="OWT43283.1"/>
    </source>
</evidence>
<dbReference type="PROSITE" id="PS51283">
    <property type="entry name" value="DUSP"/>
    <property type="match status" value="1"/>
</dbReference>
<dbReference type="InterPro" id="IPR001394">
    <property type="entry name" value="Peptidase_C19_UCH"/>
</dbReference>
<evidence type="ECO:0000256" key="7">
    <source>
        <dbReference type="SAM" id="MobiDB-lite"/>
    </source>
</evidence>
<dbReference type="Pfam" id="PF06337">
    <property type="entry name" value="DUSP"/>
    <property type="match status" value="1"/>
</dbReference>
<dbReference type="SUPFAM" id="SSF143791">
    <property type="entry name" value="DUSP-like"/>
    <property type="match status" value="1"/>
</dbReference>
<feature type="region of interest" description="Disordered" evidence="7">
    <location>
        <begin position="1210"/>
        <end position="1282"/>
    </location>
</feature>
<feature type="compositionally biased region" description="Basic and acidic residues" evidence="7">
    <location>
        <begin position="2151"/>
        <end position="2160"/>
    </location>
</feature>
<dbReference type="FunFam" id="3.30.830.10:FF:000005">
    <property type="entry name" value="nardilysin isoform X1"/>
    <property type="match status" value="1"/>
</dbReference>
<dbReference type="GO" id="GO:0046872">
    <property type="term" value="F:metal ion binding"/>
    <property type="evidence" value="ECO:0007669"/>
    <property type="project" value="UniProtKB-KW"/>
</dbReference>
<dbReference type="EMBL" id="LSBJ02000002">
    <property type="protein sequence ID" value="OWT43283.1"/>
    <property type="molecule type" value="Genomic_DNA"/>
</dbReference>
<keyword evidence="5" id="KW-0862">Zinc</keyword>
<dbReference type="InterPro" id="IPR018200">
    <property type="entry name" value="USP_CS"/>
</dbReference>
<dbReference type="GO" id="GO:0043171">
    <property type="term" value="P:peptide catabolic process"/>
    <property type="evidence" value="ECO:0007669"/>
    <property type="project" value="TreeGrafter"/>
</dbReference>
<dbReference type="InterPro" id="IPR007863">
    <property type="entry name" value="Peptidase_M16_C"/>
</dbReference>
<dbReference type="PROSITE" id="PS00973">
    <property type="entry name" value="USP_2"/>
    <property type="match status" value="1"/>
</dbReference>
<evidence type="ECO:0000259" key="8">
    <source>
        <dbReference type="PROSITE" id="PS50235"/>
    </source>
</evidence>
<dbReference type="InterPro" id="IPR035927">
    <property type="entry name" value="DUSP-like_sf"/>
</dbReference>
<dbReference type="InterPro" id="IPR028889">
    <property type="entry name" value="USP"/>
</dbReference>
<evidence type="ECO:0000256" key="1">
    <source>
        <dbReference type="ARBA" id="ARBA00007261"/>
    </source>
</evidence>
<dbReference type="RefSeq" id="XP_022285721.1">
    <property type="nucleotide sequence ID" value="XM_022429252.1"/>
</dbReference>
<dbReference type="InterPro" id="IPR054734">
    <property type="entry name" value="PqqF-like_C_4"/>
</dbReference>
<dbReference type="GO" id="GO:0004843">
    <property type="term" value="F:cysteine-type deubiquitinase activity"/>
    <property type="evidence" value="ECO:0007669"/>
    <property type="project" value="InterPro"/>
</dbReference>
<feature type="compositionally biased region" description="Low complexity" evidence="7">
    <location>
        <begin position="2165"/>
        <end position="2175"/>
    </location>
</feature>
<feature type="compositionally biased region" description="Low complexity" evidence="7">
    <location>
        <begin position="1623"/>
        <end position="1635"/>
    </location>
</feature>
<feature type="region of interest" description="Disordered" evidence="7">
    <location>
        <begin position="1616"/>
        <end position="1652"/>
    </location>
</feature>
<dbReference type="Gene3D" id="3.30.2230.10">
    <property type="entry name" value="DUSP-like"/>
    <property type="match status" value="1"/>
</dbReference>
<dbReference type="InterPro" id="IPR011765">
    <property type="entry name" value="Pept_M16_N"/>
</dbReference>
<reference evidence="10 11" key="1">
    <citation type="journal article" date="2016" name="PLoS Pathog.">
        <title>Biosynthesis of antibiotic leucinostatins in bio-control fungus Purpureocillium lilacinum and their inhibition on phytophthora revealed by genome mining.</title>
        <authorList>
            <person name="Wang G."/>
            <person name="Liu Z."/>
            <person name="Lin R."/>
            <person name="Li E."/>
            <person name="Mao Z."/>
            <person name="Ling J."/>
            <person name="Yang Y."/>
            <person name="Yin W.B."/>
            <person name="Xie B."/>
        </authorList>
    </citation>
    <scope>NUCLEOTIDE SEQUENCE [LARGE SCALE GENOMIC DNA]</scope>
    <source>
        <strain evidence="10">170</strain>
    </source>
</reference>
<dbReference type="Gene3D" id="3.30.830.10">
    <property type="entry name" value="Metalloenzyme, LuxS/M16 peptidase-like"/>
    <property type="match status" value="4"/>
</dbReference>
<dbReference type="PANTHER" id="PTHR43690">
    <property type="entry name" value="NARDILYSIN"/>
    <property type="match status" value="1"/>
</dbReference>
<dbReference type="PROSITE" id="PS50235">
    <property type="entry name" value="USP_3"/>
    <property type="match status" value="1"/>
</dbReference>